<name>A0A158KXR9_9BURK</name>
<dbReference type="AlphaFoldDB" id="A0A158KXR9"/>
<evidence type="ECO:0000313" key="2">
    <source>
        <dbReference type="Proteomes" id="UP000054925"/>
    </source>
</evidence>
<evidence type="ECO:0008006" key="3">
    <source>
        <dbReference type="Google" id="ProtNLM"/>
    </source>
</evidence>
<protein>
    <recommendedName>
        <fullName evidence="3">ATPase AAA-type core domain-containing protein</fullName>
    </recommendedName>
</protein>
<sequence>MPDAERKDTGPRVLLIGDLASHTMLIREQSEDRADAISDPPYKVYRREPNEPLLPVMIQKALLEGQDIAEGDIKIIPDFDQDAYKSLGGTCGELISALDLFPESSAGKRDKTRLRVKCEYLASPEKIVSTTSQEMGQYAAILSNAVATVSAGPKDCVMVLYDQNAFTRRVILHAEETSSEWVNLRKLVNAATHGLVVAINGDLVQEGWLNKLKLLILPNAAQSGARPPNVLVLITADCLRKAGLNITKYGALENTIKDIFASAKLSPLKELLELAGHVVIVFRETGSLYIDQSGETTRASLHFCPNFDRIAQSDSVNYGDVPGKFSVFLTAVVKELYRAARFHGTVDGRWNIPDALRLGAIGFNQLFARGLRQKAGDAPFKAIENALSADECLNMCKASRNTEKREYLMCSLHLDPKDLPGWDRTTTFLTDTKDVVLARLRAIVERGMDATLVDPDVMSSEPKSREPGEFRPWFPKSYITLPYAAFNNLRLVNAKEIGNHHSLAKIIKKYIETDEWGTPLSIAVFGSPGSGKSFGVKQILESVDPGRKTEPLTFNLAQFSTVDQLTDAFHRIQDRALSSKEVPLAIFDEFDASFETWRGWLKYFLAPMQDGLFRGKNGDYRVGRSIFLFSGGTANSYEEFARPLEKLRYKLAVTPDVPTRLDQVNSPELRGKSRNNVVVTPGATQERDYDDSPEATVVRSSKLGDFASRLRGYLDISDINEGRDKNGVPLALTNATRLRRAVILRSLLDQQAKAIFVSYSNGVQRARIHPTVIDEFLNQKEYLHGVRSMEAIIQMSRWVDGQFVPASLPSREQMAVHVFSPFFQHENKANGGPG</sequence>
<keyword evidence="2" id="KW-1185">Reference proteome</keyword>
<gene>
    <name evidence="1" type="ORF">AWB67_06970</name>
</gene>
<reference evidence="1" key="1">
    <citation type="submission" date="2016-01" db="EMBL/GenBank/DDBJ databases">
        <authorList>
            <person name="Peeters C."/>
        </authorList>
    </citation>
    <scope>NUCLEOTIDE SEQUENCE [LARGE SCALE GENOMIC DNA]</scope>
    <source>
        <strain evidence="1">LMG 22937</strain>
    </source>
</reference>
<evidence type="ECO:0000313" key="1">
    <source>
        <dbReference type="EMBL" id="SAL85539.1"/>
    </source>
</evidence>
<dbReference type="OrthoDB" id="4228364at2"/>
<accession>A0A158KXR9</accession>
<organism evidence="1 2">
    <name type="scientific">Caballeronia terrestris</name>
    <dbReference type="NCBI Taxonomy" id="1226301"/>
    <lineage>
        <taxon>Bacteria</taxon>
        <taxon>Pseudomonadati</taxon>
        <taxon>Pseudomonadota</taxon>
        <taxon>Betaproteobacteria</taxon>
        <taxon>Burkholderiales</taxon>
        <taxon>Burkholderiaceae</taxon>
        <taxon>Caballeronia</taxon>
    </lineage>
</organism>
<comment type="caution">
    <text evidence="1">The sequence shown here is derived from an EMBL/GenBank/DDBJ whole genome shotgun (WGS) entry which is preliminary data.</text>
</comment>
<dbReference type="RefSeq" id="WP_087660457.1">
    <property type="nucleotide sequence ID" value="NZ_FCOL02000177.1"/>
</dbReference>
<dbReference type="Proteomes" id="UP000054925">
    <property type="component" value="Unassembled WGS sequence"/>
</dbReference>
<dbReference type="EMBL" id="FCOL02000177">
    <property type="protein sequence ID" value="SAL85539.1"/>
    <property type="molecule type" value="Genomic_DNA"/>
</dbReference>
<dbReference type="InterPro" id="IPR027417">
    <property type="entry name" value="P-loop_NTPase"/>
</dbReference>
<proteinExistence type="predicted"/>
<dbReference type="SUPFAM" id="SSF52540">
    <property type="entry name" value="P-loop containing nucleoside triphosphate hydrolases"/>
    <property type="match status" value="1"/>
</dbReference>